<dbReference type="InterPro" id="IPR018130">
    <property type="entry name" value="Ribosomal_uS2_CS"/>
</dbReference>
<dbReference type="OrthoDB" id="414863at2759"/>
<dbReference type="GO" id="GO:0006412">
    <property type="term" value="P:translation"/>
    <property type="evidence" value="ECO:0007669"/>
    <property type="project" value="UniProtKB-UniRule"/>
</dbReference>
<dbReference type="PANTHER" id="PTHR11489">
    <property type="entry name" value="40S RIBOSOMAL PROTEIN SA"/>
    <property type="match status" value="1"/>
</dbReference>
<dbReference type="Pfam" id="PF00318">
    <property type="entry name" value="Ribosomal_S2"/>
    <property type="match status" value="1"/>
</dbReference>
<dbReference type="InterPro" id="IPR005707">
    <property type="entry name" value="Ribosomal_uS2_euk/arc"/>
</dbReference>
<dbReference type="FunFam" id="3.40.50.10490:FF:000030">
    <property type="entry name" value="30S ribosomal protein S2"/>
    <property type="match status" value="1"/>
</dbReference>
<keyword evidence="10" id="KW-1185">Reference proteome</keyword>
<keyword evidence="3 7" id="KW-0963">Cytoplasm</keyword>
<keyword evidence="4 7" id="KW-0689">Ribosomal protein</keyword>
<dbReference type="eggNOG" id="KOG0830">
    <property type="taxonomic scope" value="Eukaryota"/>
</dbReference>
<dbReference type="OMA" id="VKNFFEP"/>
<dbReference type="PRINTS" id="PR00395">
    <property type="entry name" value="RIBOSOMALS2"/>
</dbReference>
<dbReference type="InterPro" id="IPR027498">
    <property type="entry name" value="Ribosomal_uS2_euk"/>
</dbReference>
<evidence type="ECO:0000313" key="9">
    <source>
        <dbReference type="EMBL" id="KNC50451.1"/>
    </source>
</evidence>
<dbReference type="RefSeq" id="XP_013762347.1">
    <property type="nucleotide sequence ID" value="XM_013906893.1"/>
</dbReference>
<feature type="region of interest" description="Disordered" evidence="8">
    <location>
        <begin position="221"/>
        <end position="258"/>
    </location>
</feature>
<accession>A0A0L0DE55</accession>
<dbReference type="GO" id="GO:0022627">
    <property type="term" value="C:cytosolic small ribosomal subunit"/>
    <property type="evidence" value="ECO:0007669"/>
    <property type="project" value="UniProtKB-UniRule"/>
</dbReference>
<dbReference type="EMBL" id="GL349435">
    <property type="protein sequence ID" value="KNC50451.1"/>
    <property type="molecule type" value="Genomic_DNA"/>
</dbReference>
<comment type="subunit">
    <text evidence="7">Component of the small ribosomal subunit. Mature ribosomes consist of a small (40S) and a large (60S) subunit. The 40S subunit contains about 33 different proteins and 1 molecule of RNA (18S). The 60S subunit contains about 49 different proteins and 3 molecules of RNA (25S, 5.8S and 5S). Interacts with ribosomal protein S21.</text>
</comment>
<evidence type="ECO:0000256" key="8">
    <source>
        <dbReference type="SAM" id="MobiDB-lite"/>
    </source>
</evidence>
<dbReference type="PROSITE" id="PS00962">
    <property type="entry name" value="RIBOSOMAL_S2_1"/>
    <property type="match status" value="1"/>
</dbReference>
<protein>
    <recommendedName>
        <fullName evidence="6 7">Small ribosomal subunit protein uS2</fullName>
    </recommendedName>
</protein>
<dbReference type="GeneID" id="25560409"/>
<reference evidence="9 10" key="1">
    <citation type="submission" date="2010-05" db="EMBL/GenBank/DDBJ databases">
        <title>The Genome Sequence of Thecamonas trahens ATCC 50062.</title>
        <authorList>
            <consortium name="The Broad Institute Genome Sequencing Platform"/>
            <person name="Russ C."/>
            <person name="Cuomo C."/>
            <person name="Shea T."/>
            <person name="Young S.K."/>
            <person name="Zeng Q."/>
            <person name="Koehrsen M."/>
            <person name="Haas B."/>
            <person name="Borodovsky M."/>
            <person name="Guigo R."/>
            <person name="Alvarado L."/>
            <person name="Berlin A."/>
            <person name="Bochicchio J."/>
            <person name="Borenstein D."/>
            <person name="Chapman S."/>
            <person name="Chen Z."/>
            <person name="Freedman E."/>
            <person name="Gellesch M."/>
            <person name="Goldberg J."/>
            <person name="Griggs A."/>
            <person name="Gujja S."/>
            <person name="Heilman E."/>
            <person name="Heiman D."/>
            <person name="Hepburn T."/>
            <person name="Howarth C."/>
            <person name="Jen D."/>
            <person name="Larson L."/>
            <person name="Mehta T."/>
            <person name="Park D."/>
            <person name="Pearson M."/>
            <person name="Roberts A."/>
            <person name="Saif S."/>
            <person name="Shenoy N."/>
            <person name="Sisk P."/>
            <person name="Stolte C."/>
            <person name="Sykes S."/>
            <person name="Thomson T."/>
            <person name="Walk T."/>
            <person name="White J."/>
            <person name="Yandava C."/>
            <person name="Burger G."/>
            <person name="Gray M.W."/>
            <person name="Holland P.W.H."/>
            <person name="King N."/>
            <person name="Lang F.B.F."/>
            <person name="Roger A.J."/>
            <person name="Ruiz-Trillo I."/>
            <person name="Lander E."/>
            <person name="Nusbaum C."/>
        </authorList>
    </citation>
    <scope>NUCLEOTIDE SEQUENCE [LARGE SCALE GENOMIC DNA]</scope>
    <source>
        <strain evidence="9 10">ATCC 50062</strain>
    </source>
</reference>
<keyword evidence="5 7" id="KW-0687">Ribonucleoprotein</keyword>
<dbReference type="SUPFAM" id="SSF52313">
    <property type="entry name" value="Ribosomal protein S2"/>
    <property type="match status" value="1"/>
</dbReference>
<dbReference type="InterPro" id="IPR023591">
    <property type="entry name" value="Ribosomal_uS2_flav_dom_sf"/>
</dbReference>
<organism evidence="9 10">
    <name type="scientific">Thecamonas trahens ATCC 50062</name>
    <dbReference type="NCBI Taxonomy" id="461836"/>
    <lineage>
        <taxon>Eukaryota</taxon>
        <taxon>Apusozoa</taxon>
        <taxon>Apusomonadida</taxon>
        <taxon>Apusomonadidae</taxon>
        <taxon>Thecamonas</taxon>
    </lineage>
</organism>
<dbReference type="GO" id="GO:0003735">
    <property type="term" value="F:structural constituent of ribosome"/>
    <property type="evidence" value="ECO:0007669"/>
    <property type="project" value="UniProtKB-UniRule"/>
</dbReference>
<evidence type="ECO:0000256" key="5">
    <source>
        <dbReference type="ARBA" id="ARBA00023274"/>
    </source>
</evidence>
<evidence type="ECO:0000313" key="10">
    <source>
        <dbReference type="Proteomes" id="UP000054408"/>
    </source>
</evidence>
<gene>
    <name evidence="9" type="ORF">AMSG_00611</name>
</gene>
<dbReference type="GO" id="GO:0000028">
    <property type="term" value="P:ribosomal small subunit assembly"/>
    <property type="evidence" value="ECO:0007669"/>
    <property type="project" value="UniProtKB-UniRule"/>
</dbReference>
<name>A0A0L0DE55_THETB</name>
<dbReference type="CDD" id="cd01425">
    <property type="entry name" value="RPS2"/>
    <property type="match status" value="1"/>
</dbReference>
<evidence type="ECO:0000256" key="2">
    <source>
        <dbReference type="ARBA" id="ARBA00006242"/>
    </source>
</evidence>
<comment type="function">
    <text evidence="7">Required for the assembly and/or stability of the 40S ribosomal subunit. Required for the processing of the 20S rRNA-precursor to mature 18S rRNA in a late step of the maturation of 40S ribosomal subunits.</text>
</comment>
<proteinExistence type="inferred from homology"/>
<dbReference type="InterPro" id="IPR001865">
    <property type="entry name" value="Ribosomal_uS2"/>
</dbReference>
<evidence type="ECO:0000256" key="7">
    <source>
        <dbReference type="HAMAP-Rule" id="MF_03015"/>
    </source>
</evidence>
<feature type="compositionally biased region" description="Low complexity" evidence="8">
    <location>
        <begin position="221"/>
        <end position="230"/>
    </location>
</feature>
<dbReference type="STRING" id="461836.A0A0L0DE55"/>
<evidence type="ECO:0000256" key="6">
    <source>
        <dbReference type="ARBA" id="ARBA00035256"/>
    </source>
</evidence>
<evidence type="ECO:0000256" key="3">
    <source>
        <dbReference type="ARBA" id="ARBA00022490"/>
    </source>
</evidence>
<dbReference type="NCBIfam" id="TIGR01012">
    <property type="entry name" value="uS2_euk_arch"/>
    <property type="match status" value="1"/>
</dbReference>
<dbReference type="Gene3D" id="3.40.50.10490">
    <property type="entry name" value="Glucose-6-phosphate isomerase like protein, domain 1"/>
    <property type="match status" value="1"/>
</dbReference>
<comment type="subcellular location">
    <subcellularLocation>
        <location evidence="1 7">Cytoplasm</location>
    </subcellularLocation>
</comment>
<evidence type="ECO:0000256" key="1">
    <source>
        <dbReference type="ARBA" id="ARBA00004496"/>
    </source>
</evidence>
<sequence>MQKLLACKVHIGTKNLDYHMTPYIWKRRDDGIYLMNLGKTWEKLMLAARVIVAVENAADVVAISARTFGQRAVLKYAKATGCKSVTGRFTPGTFTNQIQKRFMEPRRARGSFANIPTIAFCDTDSPLEYVDVAIPCNNKGRLSIGIMYWLLAREVQRMRGVIDRQTPWDVMPDLYFYVDPEEADAREAERAAAAAAAATAANASAEAEAAYAETAVPAATEAPEWAAGAEQPGWPGEAGAFQLDSQAPDSWADDGAAW</sequence>
<dbReference type="Proteomes" id="UP000054408">
    <property type="component" value="Unassembled WGS sequence"/>
</dbReference>
<dbReference type="AlphaFoldDB" id="A0A0L0DE55"/>
<evidence type="ECO:0000256" key="4">
    <source>
        <dbReference type="ARBA" id="ARBA00022980"/>
    </source>
</evidence>
<comment type="similarity">
    <text evidence="2 7">Belongs to the universal ribosomal protein uS2 family.</text>
</comment>
<dbReference type="HAMAP" id="MF_03015">
    <property type="entry name" value="Ribosomal_S2_euk"/>
    <property type="match status" value="1"/>
</dbReference>